<feature type="transmembrane region" description="Helical" evidence="6">
    <location>
        <begin position="385"/>
        <end position="409"/>
    </location>
</feature>
<gene>
    <name evidence="7" type="ORF">J2S01_002805</name>
</gene>
<keyword evidence="8" id="KW-1185">Reference proteome</keyword>
<feature type="transmembrane region" description="Helical" evidence="6">
    <location>
        <begin position="108"/>
        <end position="130"/>
    </location>
</feature>
<dbReference type="NCBIfam" id="TIGR00785">
    <property type="entry name" value="dass"/>
    <property type="match status" value="1"/>
</dbReference>
<evidence type="ECO:0000313" key="8">
    <source>
        <dbReference type="Proteomes" id="UP001239167"/>
    </source>
</evidence>
<dbReference type="PANTHER" id="PTHR42826">
    <property type="entry name" value="DICARBOXYLATE TRANSPORTER 2.1, CHLOROPLASTIC"/>
    <property type="match status" value="1"/>
</dbReference>
<dbReference type="InterPro" id="IPR030676">
    <property type="entry name" value="CitT-rel"/>
</dbReference>
<organism evidence="7 8">
    <name type="scientific">Pectinatus haikarae</name>
    <dbReference type="NCBI Taxonomy" id="349096"/>
    <lineage>
        <taxon>Bacteria</taxon>
        <taxon>Bacillati</taxon>
        <taxon>Bacillota</taxon>
        <taxon>Negativicutes</taxon>
        <taxon>Selenomonadales</taxon>
        <taxon>Selenomonadaceae</taxon>
        <taxon>Pectinatus</taxon>
    </lineage>
</organism>
<evidence type="ECO:0000256" key="5">
    <source>
        <dbReference type="ARBA" id="ARBA00023136"/>
    </source>
</evidence>
<evidence type="ECO:0000256" key="4">
    <source>
        <dbReference type="ARBA" id="ARBA00022989"/>
    </source>
</evidence>
<proteinExistence type="inferred from homology"/>
<keyword evidence="3 6" id="KW-0812">Transmembrane</keyword>
<feature type="transmembrane region" description="Helical" evidence="6">
    <location>
        <begin position="208"/>
        <end position="233"/>
    </location>
</feature>
<dbReference type="RefSeq" id="WP_196605152.1">
    <property type="nucleotide sequence ID" value="NZ_CP116940.1"/>
</dbReference>
<evidence type="ECO:0000256" key="6">
    <source>
        <dbReference type="SAM" id="Phobius"/>
    </source>
</evidence>
<dbReference type="InterPro" id="IPR001898">
    <property type="entry name" value="SLC13A/DASS"/>
</dbReference>
<dbReference type="Proteomes" id="UP001239167">
    <property type="component" value="Unassembled WGS sequence"/>
</dbReference>
<feature type="transmembrane region" description="Helical" evidence="6">
    <location>
        <begin position="167"/>
        <end position="188"/>
    </location>
</feature>
<comment type="subcellular location">
    <subcellularLocation>
        <location evidence="1">Membrane</location>
        <topology evidence="1">Multi-pass membrane protein</topology>
    </subcellularLocation>
</comment>
<evidence type="ECO:0000256" key="1">
    <source>
        <dbReference type="ARBA" id="ARBA00004141"/>
    </source>
</evidence>
<name>A0ABT9YB85_9FIRM</name>
<feature type="transmembrane region" description="Helical" evidence="6">
    <location>
        <begin position="440"/>
        <end position="460"/>
    </location>
</feature>
<keyword evidence="4 6" id="KW-1133">Transmembrane helix</keyword>
<feature type="transmembrane region" description="Helical" evidence="6">
    <location>
        <begin position="34"/>
        <end position="61"/>
    </location>
</feature>
<dbReference type="PIRSF" id="PIRSF002457">
    <property type="entry name" value="DASS"/>
    <property type="match status" value="1"/>
</dbReference>
<sequence>MNRLVRGSIVLVSLMLIWLLPVPAGLTVEAWHIFAIFAAVILGFILQPMPLGAVALAGVTYPALIGLLKPSEVLAGFSNTTIWLIISAFLFAKGFIKTGLGKRIAYKLIFWFGSSSLKLSYTLVISDFIISPATPSNTARSGGIMFPIVRSLASVFDSEPGPTARKIGAFLLAVSFQADAPIAAIFLTACAPNPLMATLAKQTANLDITWGLWAIAGIVPGIISIIVIPFFLYRTYTPEIKDTPEAQQLAGKELKNMGEMTHNEKIISGVFIGALLLWSTSQYTHIDATIVALLGVSVMLIFHVLEWEDVISEKGAWDSMMWMGGIIGLAEALNKSGFIQWFAQNVTQSLNGVSWVITLGVLFLVYLYSHYAFASLSAHATAIYAPFLAVAVAAGAPPYFAAIGLAVLSNLMAGLTHYATGAAPVYFGAGFIGQKDWWRIGFTCSIINFIIWIGIGSLWWKLIGIW</sequence>
<evidence type="ECO:0000313" key="7">
    <source>
        <dbReference type="EMBL" id="MDQ0205067.1"/>
    </source>
</evidence>
<feature type="transmembrane region" description="Helical" evidence="6">
    <location>
        <begin position="73"/>
        <end position="96"/>
    </location>
</feature>
<dbReference type="Pfam" id="PF00939">
    <property type="entry name" value="Na_sulph_symp"/>
    <property type="match status" value="1"/>
</dbReference>
<comment type="caution">
    <text evidence="7">The sequence shown here is derived from an EMBL/GenBank/DDBJ whole genome shotgun (WGS) entry which is preliminary data.</text>
</comment>
<protein>
    <submittedName>
        <fullName evidence="7">DASS family divalent anion:Na+ symporter</fullName>
    </submittedName>
</protein>
<feature type="transmembrane region" description="Helical" evidence="6">
    <location>
        <begin position="290"/>
        <end position="307"/>
    </location>
</feature>
<reference evidence="7 8" key="1">
    <citation type="submission" date="2023-07" db="EMBL/GenBank/DDBJ databases">
        <title>Genomic Encyclopedia of Type Strains, Phase IV (KMG-IV): sequencing the most valuable type-strain genomes for metagenomic binning, comparative biology and taxonomic classification.</title>
        <authorList>
            <person name="Goeker M."/>
        </authorList>
    </citation>
    <scope>NUCLEOTIDE SEQUENCE [LARGE SCALE GENOMIC DNA]</scope>
    <source>
        <strain evidence="7 8">DSM 16980</strain>
    </source>
</reference>
<accession>A0ABT9YB85</accession>
<feature type="transmembrane region" description="Helical" evidence="6">
    <location>
        <begin position="355"/>
        <end position="373"/>
    </location>
</feature>
<feature type="transmembrane region" description="Helical" evidence="6">
    <location>
        <begin position="415"/>
        <end position="433"/>
    </location>
</feature>
<dbReference type="EMBL" id="JAUSUE010000028">
    <property type="protein sequence ID" value="MDQ0205067.1"/>
    <property type="molecule type" value="Genomic_DNA"/>
</dbReference>
<evidence type="ECO:0000256" key="3">
    <source>
        <dbReference type="ARBA" id="ARBA00022692"/>
    </source>
</evidence>
<keyword evidence="5 6" id="KW-0472">Membrane</keyword>
<comment type="similarity">
    <text evidence="2">Belongs to the SLC13A/DASS transporter (TC 2.A.47) family. DIT1 subfamily.</text>
</comment>
<evidence type="ECO:0000256" key="2">
    <source>
        <dbReference type="ARBA" id="ARBA00007349"/>
    </source>
</evidence>